<evidence type="ECO:0000256" key="11">
    <source>
        <dbReference type="NCBIfam" id="TIGR00928"/>
    </source>
</evidence>
<dbReference type="Gene3D" id="1.10.275.10">
    <property type="entry name" value="Fumarase/aspartase (N-terminal domain)"/>
    <property type="match status" value="1"/>
</dbReference>
<evidence type="ECO:0000256" key="10">
    <source>
        <dbReference type="ARBA" id="ARBA00049115"/>
    </source>
</evidence>
<reference evidence="14" key="1">
    <citation type="journal article" date="2012" name="Genome Biol. Evol.">
        <title>Genome Sequence of the Mesophilic Thermotogales Bacterium Mesotoga prima MesG1.Ag.4.2 Reveals the Largest Thermotogales Genome To Date.</title>
        <authorList>
            <person name="Zhaxybayeva O."/>
            <person name="Swithers K.S."/>
            <person name="Foght J."/>
            <person name="Green A.G."/>
            <person name="Bruce D."/>
            <person name="Detter C."/>
            <person name="Han S."/>
            <person name="Teshima H."/>
            <person name="Han J."/>
            <person name="Woyke T."/>
            <person name="Pitluck S."/>
            <person name="Nolan M."/>
            <person name="Ivanova N."/>
            <person name="Pati A."/>
            <person name="Land M.L."/>
            <person name="Dlutek M."/>
            <person name="Doolittle W.F."/>
            <person name="Noll K.M."/>
            <person name="Nesbo C.L."/>
        </authorList>
    </citation>
    <scope>NUCLEOTIDE SEQUENCE [LARGE SCALE GENOMIC DNA]</scope>
    <source>
        <strain evidence="14">MesG1.Ag.4.2</strain>
    </source>
</reference>
<organism evidence="14 15">
    <name type="scientific">Mesotoga prima MesG1.Ag.4.2</name>
    <dbReference type="NCBI Taxonomy" id="660470"/>
    <lineage>
        <taxon>Bacteria</taxon>
        <taxon>Thermotogati</taxon>
        <taxon>Thermotogota</taxon>
        <taxon>Thermotogae</taxon>
        <taxon>Kosmotogales</taxon>
        <taxon>Kosmotogaceae</taxon>
        <taxon>Mesotoga</taxon>
    </lineage>
</organism>
<dbReference type="PROSITE" id="PS00163">
    <property type="entry name" value="FUMARATE_LYASES"/>
    <property type="match status" value="1"/>
</dbReference>
<dbReference type="STRING" id="660470.Theba_2120"/>
<evidence type="ECO:0000256" key="3">
    <source>
        <dbReference type="ARBA" id="ARBA00008273"/>
    </source>
</evidence>
<evidence type="ECO:0000259" key="13">
    <source>
        <dbReference type="SMART" id="SM00998"/>
    </source>
</evidence>
<evidence type="ECO:0000256" key="8">
    <source>
        <dbReference type="ARBA" id="ARBA00024477"/>
    </source>
</evidence>
<dbReference type="FunFam" id="1.20.200.10:FF:000008">
    <property type="entry name" value="Adenylosuccinate lyase"/>
    <property type="match status" value="1"/>
</dbReference>
<keyword evidence="6 12" id="KW-0658">Purine biosynthesis</keyword>
<dbReference type="Gene3D" id="1.20.200.10">
    <property type="entry name" value="Fumarase/aspartase (Central domain)"/>
    <property type="match status" value="1"/>
</dbReference>
<dbReference type="GO" id="GO:0070626">
    <property type="term" value="F:(S)-2-(5-amino-1-(5-phospho-D-ribosyl)imidazole-4-carboxamido) succinate lyase (fumarate-forming) activity"/>
    <property type="evidence" value="ECO:0007669"/>
    <property type="project" value="TreeGrafter"/>
</dbReference>
<accession>I2F751</accession>
<evidence type="ECO:0000256" key="2">
    <source>
        <dbReference type="ARBA" id="ARBA00004734"/>
    </source>
</evidence>
<dbReference type="EC" id="4.3.2.2" evidence="4 11"/>
<dbReference type="InterPro" id="IPR019468">
    <property type="entry name" value="AdenyloSucc_lyase_C"/>
</dbReference>
<proteinExistence type="inferred from homology"/>
<dbReference type="RefSeq" id="WP_014731524.1">
    <property type="nucleotide sequence ID" value="NC_017934.1"/>
</dbReference>
<name>I2F751_9BACT</name>
<evidence type="ECO:0000256" key="5">
    <source>
        <dbReference type="ARBA" id="ARBA00017058"/>
    </source>
</evidence>
<dbReference type="GO" id="GO:0005829">
    <property type="term" value="C:cytosol"/>
    <property type="evidence" value="ECO:0007669"/>
    <property type="project" value="TreeGrafter"/>
</dbReference>
<dbReference type="EMBL" id="CP003532">
    <property type="protein sequence ID" value="AFK07754.1"/>
    <property type="molecule type" value="Genomic_DNA"/>
</dbReference>
<dbReference type="Pfam" id="PF10397">
    <property type="entry name" value="ADSL_C"/>
    <property type="match status" value="1"/>
</dbReference>
<comment type="pathway">
    <text evidence="1 12">Purine metabolism; IMP biosynthesis via de novo pathway; 5-amino-1-(5-phospho-D-ribosyl)imidazole-4-carboxamide from 5-amino-1-(5-phospho-D-ribosyl)imidazole-4-carboxylate: step 2/2.</text>
</comment>
<dbReference type="KEGG" id="mpg:Theba_2120"/>
<dbReference type="GO" id="GO:0004018">
    <property type="term" value="F:N6-(1,2-dicarboxyethyl)AMP AMP-lyase (fumarate-forming) activity"/>
    <property type="evidence" value="ECO:0007669"/>
    <property type="project" value="UniProtKB-UniRule"/>
</dbReference>
<evidence type="ECO:0000256" key="9">
    <source>
        <dbReference type="ARBA" id="ARBA00030717"/>
    </source>
</evidence>
<comment type="catalytic activity">
    <reaction evidence="10">
        <text>N(6)-(1,2-dicarboxyethyl)-AMP = fumarate + AMP</text>
        <dbReference type="Rhea" id="RHEA:16853"/>
        <dbReference type="ChEBI" id="CHEBI:29806"/>
        <dbReference type="ChEBI" id="CHEBI:57567"/>
        <dbReference type="ChEBI" id="CHEBI:456215"/>
        <dbReference type="EC" id="4.3.2.2"/>
    </reaction>
    <physiologicalReaction direction="left-to-right" evidence="10">
        <dbReference type="Rhea" id="RHEA:16854"/>
    </physiologicalReaction>
</comment>
<dbReference type="InterPro" id="IPR000362">
    <property type="entry name" value="Fumarate_lyase_fam"/>
</dbReference>
<dbReference type="InterPro" id="IPR020557">
    <property type="entry name" value="Fumarate_lyase_CS"/>
</dbReference>
<dbReference type="SMART" id="SM00998">
    <property type="entry name" value="ADSL_C"/>
    <property type="match status" value="1"/>
</dbReference>
<dbReference type="Pfam" id="PF00206">
    <property type="entry name" value="Lyase_1"/>
    <property type="match status" value="1"/>
</dbReference>
<dbReference type="GO" id="GO:0006189">
    <property type="term" value="P:'de novo' IMP biosynthetic process"/>
    <property type="evidence" value="ECO:0007669"/>
    <property type="project" value="UniProtKB-UniPathway"/>
</dbReference>
<sequence length="433" mass="48945">MIERYALSPLKDLWELRAQYERWLEVELAVVAAYEKTGLVPQGTHDKIASSARVDLDSILKIESEVDHDVIAFIKSVTQNMGDEARYFHLGLTSSDVVDTALSLAITESGKLIIHALEKLSEALKERAVAYKDVVCMGRTHGVHAEPTSFGLKLLSFYVEIKRAIDRLKKATENCAVGKLSGAVGNYANISLEIEKIALAELGLKPTVVSTQVIPRDVHAEFFTGLAIAASSIERMATEFRHLQKTEVLEVQEPFREGQRGSSAMPHKKNPIICERLTGMARIVRSYVLASLENISLWHERDISHSSVERIIFPDATMLLYYMAERSAYLVSNLVVYPDRMRENFKASRNLVFSQRVMLSLVDRGMSREDAYQLVQRLSMNCWNNGLDFKEVVLSNEEIAQYLDSEEAIRLFEPEYYLRNVGQIFERAFDGGN</sequence>
<dbReference type="PRINTS" id="PR00145">
    <property type="entry name" value="ARGSUCLYASE"/>
</dbReference>
<dbReference type="InterPro" id="IPR022761">
    <property type="entry name" value="Fumarate_lyase_N"/>
</dbReference>
<feature type="domain" description="Adenylosuccinate lyase C-terminal" evidence="13">
    <location>
        <begin position="349"/>
        <end position="429"/>
    </location>
</feature>
<gene>
    <name evidence="14" type="ORF">Theba_2120</name>
</gene>
<comment type="pathway">
    <text evidence="2 12">Purine metabolism; AMP biosynthesis via de novo pathway; AMP from IMP: step 2/2.</text>
</comment>
<evidence type="ECO:0000256" key="4">
    <source>
        <dbReference type="ARBA" id="ARBA00012339"/>
    </source>
</evidence>
<evidence type="ECO:0000256" key="12">
    <source>
        <dbReference type="RuleBase" id="RU361172"/>
    </source>
</evidence>
<keyword evidence="7 12" id="KW-0456">Lyase</keyword>
<evidence type="ECO:0000256" key="1">
    <source>
        <dbReference type="ARBA" id="ARBA00004706"/>
    </source>
</evidence>
<dbReference type="InterPro" id="IPR008948">
    <property type="entry name" value="L-Aspartase-like"/>
</dbReference>
<dbReference type="GeneID" id="87107860"/>
<comment type="similarity">
    <text evidence="3 12">Belongs to the lyase 1 family. Adenylosuccinate lyase subfamily.</text>
</comment>
<dbReference type="PRINTS" id="PR00149">
    <property type="entry name" value="FUMRATELYASE"/>
</dbReference>
<evidence type="ECO:0000256" key="6">
    <source>
        <dbReference type="ARBA" id="ARBA00022755"/>
    </source>
</evidence>
<keyword evidence="15" id="KW-1185">Reference proteome</keyword>
<dbReference type="SUPFAM" id="SSF48557">
    <property type="entry name" value="L-aspartase-like"/>
    <property type="match status" value="1"/>
</dbReference>
<evidence type="ECO:0000256" key="7">
    <source>
        <dbReference type="ARBA" id="ARBA00023239"/>
    </source>
</evidence>
<dbReference type="UniPathway" id="UPA00074">
    <property type="reaction ID" value="UER00132"/>
</dbReference>
<dbReference type="InterPro" id="IPR024083">
    <property type="entry name" value="Fumarase/histidase_N"/>
</dbReference>
<dbReference type="PANTHER" id="PTHR43172:SF1">
    <property type="entry name" value="ADENYLOSUCCINATE LYASE"/>
    <property type="match status" value="1"/>
</dbReference>
<dbReference type="AlphaFoldDB" id="I2F751"/>
<dbReference type="InterPro" id="IPR004769">
    <property type="entry name" value="Pur_lyase"/>
</dbReference>
<dbReference type="CDD" id="cd01360">
    <property type="entry name" value="Adenylsuccinate_lyase_1"/>
    <property type="match status" value="1"/>
</dbReference>
<dbReference type="Gene3D" id="1.10.40.30">
    <property type="entry name" value="Fumarase/aspartase (C-terminal domain)"/>
    <property type="match status" value="1"/>
</dbReference>
<dbReference type="GO" id="GO:0044208">
    <property type="term" value="P:'de novo' AMP biosynthetic process"/>
    <property type="evidence" value="ECO:0007669"/>
    <property type="project" value="UniProtKB-UniPathway"/>
</dbReference>
<dbReference type="NCBIfam" id="TIGR00928">
    <property type="entry name" value="purB"/>
    <property type="match status" value="1"/>
</dbReference>
<dbReference type="Proteomes" id="UP000002881">
    <property type="component" value="Chromosome"/>
</dbReference>
<dbReference type="eggNOG" id="COG0015">
    <property type="taxonomic scope" value="Bacteria"/>
</dbReference>
<protein>
    <recommendedName>
        <fullName evidence="5 11">Adenylosuccinate lyase</fullName>
        <shortName evidence="12">ASL</shortName>
        <ecNumber evidence="4 11">4.3.2.2</ecNumber>
    </recommendedName>
    <alternativeName>
        <fullName evidence="9 12">Adenylosuccinase</fullName>
    </alternativeName>
</protein>
<comment type="catalytic activity">
    <reaction evidence="8">
        <text>(2S)-2-[5-amino-1-(5-phospho-beta-D-ribosyl)imidazole-4-carboxamido]succinate = 5-amino-1-(5-phospho-beta-D-ribosyl)imidazole-4-carboxamide + fumarate</text>
        <dbReference type="Rhea" id="RHEA:23920"/>
        <dbReference type="ChEBI" id="CHEBI:29806"/>
        <dbReference type="ChEBI" id="CHEBI:58443"/>
        <dbReference type="ChEBI" id="CHEBI:58475"/>
        <dbReference type="EC" id="4.3.2.2"/>
    </reaction>
    <physiologicalReaction direction="left-to-right" evidence="8">
        <dbReference type="Rhea" id="RHEA:23921"/>
    </physiologicalReaction>
</comment>
<dbReference type="FunFam" id="1.10.40.30:FF:000007">
    <property type="entry name" value="Adenylosuccinate lyase"/>
    <property type="match status" value="1"/>
</dbReference>
<dbReference type="PANTHER" id="PTHR43172">
    <property type="entry name" value="ADENYLOSUCCINATE LYASE"/>
    <property type="match status" value="1"/>
</dbReference>
<dbReference type="UniPathway" id="UPA00075">
    <property type="reaction ID" value="UER00336"/>
</dbReference>
<dbReference type="HOGENOM" id="CLU_030949_0_1_0"/>
<evidence type="ECO:0000313" key="15">
    <source>
        <dbReference type="Proteomes" id="UP000002881"/>
    </source>
</evidence>
<evidence type="ECO:0000313" key="14">
    <source>
        <dbReference type="EMBL" id="AFK07754.1"/>
    </source>
</evidence>